<dbReference type="PANTHER" id="PTHR43483:SF3">
    <property type="entry name" value="MEMBRANE TRANSPORTER PROTEIN HI_0806-RELATED"/>
    <property type="match status" value="1"/>
</dbReference>
<dbReference type="AlphaFoldDB" id="A0A4R3K4J3"/>
<feature type="transmembrane region" description="Helical" evidence="1">
    <location>
        <begin position="209"/>
        <end position="227"/>
    </location>
</feature>
<evidence type="ECO:0000313" key="3">
    <source>
        <dbReference type="Proteomes" id="UP000295726"/>
    </source>
</evidence>
<dbReference type="EMBL" id="SLZZ01000016">
    <property type="protein sequence ID" value="TCS77581.1"/>
    <property type="molecule type" value="Genomic_DNA"/>
</dbReference>
<gene>
    <name evidence="2" type="ORF">EDD59_11664</name>
</gene>
<keyword evidence="1" id="KW-1133">Transmembrane helix</keyword>
<protein>
    <submittedName>
        <fullName evidence="2">Sulfite exporter TauE/SafE</fullName>
    </submittedName>
</protein>
<name>A0A4R3K4J3_9FIRM</name>
<evidence type="ECO:0000256" key="1">
    <source>
        <dbReference type="SAM" id="Phobius"/>
    </source>
</evidence>
<feature type="transmembrane region" description="Helical" evidence="1">
    <location>
        <begin position="239"/>
        <end position="257"/>
    </location>
</feature>
<feature type="transmembrane region" description="Helical" evidence="1">
    <location>
        <begin position="132"/>
        <end position="153"/>
    </location>
</feature>
<dbReference type="PANTHER" id="PTHR43483">
    <property type="entry name" value="MEMBRANE TRANSPORTER PROTEIN HI_0806-RELATED"/>
    <property type="match status" value="1"/>
</dbReference>
<keyword evidence="1" id="KW-0812">Transmembrane</keyword>
<dbReference type="Proteomes" id="UP000295726">
    <property type="component" value="Unassembled WGS sequence"/>
</dbReference>
<comment type="caution">
    <text evidence="2">The sequence shown here is derived from an EMBL/GenBank/DDBJ whole genome shotgun (WGS) entry which is preliminary data.</text>
</comment>
<keyword evidence="1" id="KW-0472">Membrane</keyword>
<feature type="transmembrane region" description="Helical" evidence="1">
    <location>
        <begin position="6"/>
        <end position="23"/>
    </location>
</feature>
<sequence>MNAVLILRVVLILFTLVFAVYWIKDCIAHKEEFTKEKLFPLGIIGFITNFLDTLGIGSFATTQAGFKFTKSSPDAVMPGTLNVGDTIPVVTEAVLFFGLIEIAPVTLVGMIAASVLGAVLGASIVSKWSVKYVRIALGCALIALAIVFICKLLEIGPFGAAGTATALHGIKLVIGIVVNFLLGAFMMIGVGLYAPCMALCGALGLNLKVAFPIMMGSCAFLMPSGSMKFIKEGKYDRKASVMLTIFGVLGVFVAYFIVKELPLTALTWIVICVMLFTSGMFFRDAAKS</sequence>
<keyword evidence="3" id="KW-1185">Reference proteome</keyword>
<feature type="transmembrane region" description="Helical" evidence="1">
    <location>
        <begin position="263"/>
        <end position="282"/>
    </location>
</feature>
<evidence type="ECO:0000313" key="2">
    <source>
        <dbReference type="EMBL" id="TCS77581.1"/>
    </source>
</evidence>
<accession>A0A4R3K4J3</accession>
<organism evidence="2 3">
    <name type="scientific">Muricomes intestini</name>
    <dbReference type="NCBI Taxonomy" id="1796634"/>
    <lineage>
        <taxon>Bacteria</taxon>
        <taxon>Bacillati</taxon>
        <taxon>Bacillota</taxon>
        <taxon>Clostridia</taxon>
        <taxon>Lachnospirales</taxon>
        <taxon>Lachnospiraceae</taxon>
        <taxon>Muricomes</taxon>
    </lineage>
</organism>
<feature type="transmembrane region" description="Helical" evidence="1">
    <location>
        <begin position="38"/>
        <end position="60"/>
    </location>
</feature>
<dbReference type="RefSeq" id="WP_165920927.1">
    <property type="nucleotide sequence ID" value="NZ_DAIPCY010000008.1"/>
</dbReference>
<reference evidence="2 3" key="1">
    <citation type="submission" date="2019-03" db="EMBL/GenBank/DDBJ databases">
        <title>Genomic Encyclopedia of Type Strains, Phase IV (KMG-IV): sequencing the most valuable type-strain genomes for metagenomic binning, comparative biology and taxonomic classification.</title>
        <authorList>
            <person name="Goeker M."/>
        </authorList>
    </citation>
    <scope>NUCLEOTIDE SEQUENCE [LARGE SCALE GENOMIC DNA]</scope>
    <source>
        <strain evidence="2 3">DSM 29489</strain>
    </source>
</reference>
<proteinExistence type="predicted"/>
<feature type="transmembrane region" description="Helical" evidence="1">
    <location>
        <begin position="173"/>
        <end position="194"/>
    </location>
</feature>